<accession>A0A8X8IET0</accession>
<dbReference type="Proteomes" id="UP000198711">
    <property type="component" value="Unassembled WGS sequence"/>
</dbReference>
<evidence type="ECO:0000313" key="1">
    <source>
        <dbReference type="EMBL" id="SDX40557.1"/>
    </source>
</evidence>
<reference evidence="1 2" key="1">
    <citation type="submission" date="2016-10" db="EMBL/GenBank/DDBJ databases">
        <authorList>
            <person name="Varghese N."/>
            <person name="Submissions S."/>
        </authorList>
    </citation>
    <scope>NUCLEOTIDE SEQUENCE [LARGE SCALE GENOMIC DNA]</scope>
    <source>
        <strain evidence="1 2">DSM 25353</strain>
    </source>
</reference>
<gene>
    <name evidence="1" type="ORF">SAMN05444410_11530</name>
</gene>
<protein>
    <submittedName>
        <fullName evidence="1">Uncharacterized protein</fullName>
    </submittedName>
</protein>
<sequence length="61" mass="7133">MSVMKKQSETLTRLGIKEKYRWMKAEDMEVTAESVKQTFLGEDVAQKGKQLFDLLDYFAKI</sequence>
<dbReference type="RefSeq" id="WP_092725903.1">
    <property type="nucleotide sequence ID" value="NZ_FNNO01000015.1"/>
</dbReference>
<proteinExistence type="predicted"/>
<name>A0A8X8IET0_9BACT</name>
<keyword evidence="2" id="KW-1185">Reference proteome</keyword>
<organism evidence="1 2">
    <name type="scientific">Hydrobacter penzbergensis</name>
    <dbReference type="NCBI Taxonomy" id="1235997"/>
    <lineage>
        <taxon>Bacteria</taxon>
        <taxon>Pseudomonadati</taxon>
        <taxon>Bacteroidota</taxon>
        <taxon>Chitinophagia</taxon>
        <taxon>Chitinophagales</taxon>
        <taxon>Chitinophagaceae</taxon>
        <taxon>Hydrobacter</taxon>
    </lineage>
</organism>
<dbReference type="AlphaFoldDB" id="A0A8X8IET0"/>
<dbReference type="EMBL" id="FNNO01000015">
    <property type="protein sequence ID" value="SDX40557.1"/>
    <property type="molecule type" value="Genomic_DNA"/>
</dbReference>
<comment type="caution">
    <text evidence="1">The sequence shown here is derived from an EMBL/GenBank/DDBJ whole genome shotgun (WGS) entry which is preliminary data.</text>
</comment>
<evidence type="ECO:0000313" key="2">
    <source>
        <dbReference type="Proteomes" id="UP000198711"/>
    </source>
</evidence>